<dbReference type="Pfam" id="PF24681">
    <property type="entry name" value="Kelch_KLHDC2_KLHL20_DRC7"/>
    <property type="match status" value="1"/>
</dbReference>
<dbReference type="OrthoDB" id="45365at2759"/>
<evidence type="ECO:0000313" key="2">
    <source>
        <dbReference type="Proteomes" id="UP001152795"/>
    </source>
</evidence>
<dbReference type="AlphaFoldDB" id="A0A7D9DW75"/>
<organism evidence="1 2">
    <name type="scientific">Paramuricea clavata</name>
    <name type="common">Red gorgonian</name>
    <name type="synonym">Violescent sea-whip</name>
    <dbReference type="NCBI Taxonomy" id="317549"/>
    <lineage>
        <taxon>Eukaryota</taxon>
        <taxon>Metazoa</taxon>
        <taxon>Cnidaria</taxon>
        <taxon>Anthozoa</taxon>
        <taxon>Octocorallia</taxon>
        <taxon>Malacalcyonacea</taxon>
        <taxon>Plexauridae</taxon>
        <taxon>Paramuricea</taxon>
    </lineage>
</organism>
<dbReference type="GO" id="GO:0016301">
    <property type="term" value="F:kinase activity"/>
    <property type="evidence" value="ECO:0007669"/>
    <property type="project" value="UniProtKB-KW"/>
</dbReference>
<evidence type="ECO:0000313" key="1">
    <source>
        <dbReference type="EMBL" id="CAB3995575.1"/>
    </source>
</evidence>
<dbReference type="EMBL" id="CACRXK020002690">
    <property type="protein sequence ID" value="CAB3995575.1"/>
    <property type="molecule type" value="Genomic_DNA"/>
</dbReference>
<dbReference type="InterPro" id="IPR051746">
    <property type="entry name" value="Kelch_domain_containing_8"/>
</dbReference>
<keyword evidence="1" id="KW-0418">Kinase</keyword>
<sequence length="364" mass="41084">MKAVKNRQDEIKKEVKEVKKEVKDVKESISKVNKDVDEVKVMMSQVLEKLNMLEQLNKLPSPTEGMLKTPREDILIAGGDILSLTSKNVEIYSWEKNGWFEVSPMNEVHHGASSFIYNDQLFVVGAMYSKTIETLDLNELPLKWMKYPGELPYLSDDHQTVAYQQHIIHIGGYNYDQLRRSDMIGQLQLTSPCTMKKLCQMPEPRACHGAETSEDKVLVLGGEDRNDGPLNSVLEFDVKKNECKKMPPLPHPLTRMATVHWRDQVVVLGGRDEDRQALSDVFMYDCKTGRTTALPSMLEKRYGCCAVITGNTIVVMGGANEKGEHLSSVECFTMGGSTWEYLPAMNEARYGAVAEVLPSTRKYV</sequence>
<keyword evidence="2" id="KW-1185">Reference proteome</keyword>
<dbReference type="SMART" id="SM00612">
    <property type="entry name" value="Kelch"/>
    <property type="match status" value="4"/>
</dbReference>
<proteinExistence type="predicted"/>
<accession>A0A7D9DW75</accession>
<comment type="caution">
    <text evidence="1">The sequence shown here is derived from an EMBL/GenBank/DDBJ whole genome shotgun (WGS) entry which is preliminary data.</text>
</comment>
<dbReference type="PANTHER" id="PTHR46260:SF3">
    <property type="entry name" value="RING-TYPE DOMAIN-CONTAINING PROTEIN"/>
    <property type="match status" value="1"/>
</dbReference>
<reference evidence="1" key="1">
    <citation type="submission" date="2020-04" db="EMBL/GenBank/DDBJ databases">
        <authorList>
            <person name="Alioto T."/>
            <person name="Alioto T."/>
            <person name="Gomez Garrido J."/>
        </authorList>
    </citation>
    <scope>NUCLEOTIDE SEQUENCE</scope>
    <source>
        <strain evidence="1">A484AB</strain>
    </source>
</reference>
<name>A0A7D9DW75_PARCT</name>
<dbReference type="SUPFAM" id="SSF117281">
    <property type="entry name" value="Kelch motif"/>
    <property type="match status" value="2"/>
</dbReference>
<dbReference type="Proteomes" id="UP001152795">
    <property type="component" value="Unassembled WGS sequence"/>
</dbReference>
<protein>
    <submittedName>
        <fullName evidence="1">Kinase</fullName>
    </submittedName>
</protein>
<dbReference type="Gene3D" id="2.120.10.80">
    <property type="entry name" value="Kelch-type beta propeller"/>
    <property type="match status" value="2"/>
</dbReference>
<gene>
    <name evidence="1" type="ORF">PACLA_8A058651</name>
</gene>
<keyword evidence="1" id="KW-0808">Transferase</keyword>
<dbReference type="InterPro" id="IPR006652">
    <property type="entry name" value="Kelch_1"/>
</dbReference>
<dbReference type="InterPro" id="IPR015915">
    <property type="entry name" value="Kelch-typ_b-propeller"/>
</dbReference>
<dbReference type="PANTHER" id="PTHR46260">
    <property type="entry name" value="RING-TYPE DOMAIN-CONTAINING PROTEIN"/>
    <property type="match status" value="1"/>
</dbReference>